<evidence type="ECO:0000313" key="2">
    <source>
        <dbReference type="Proteomes" id="UP000619041"/>
    </source>
</evidence>
<dbReference type="Gene3D" id="3.40.50.10090">
    <property type="match status" value="1"/>
</dbReference>
<dbReference type="InterPro" id="IPR036108">
    <property type="entry name" value="4pyrrol_syn_uPrphyn_synt_sf"/>
</dbReference>
<reference evidence="2" key="1">
    <citation type="journal article" date="2019" name="Int. J. Syst. Evol. Microbiol.">
        <title>The Global Catalogue of Microorganisms (GCM) 10K type strain sequencing project: providing services to taxonomists for standard genome sequencing and annotation.</title>
        <authorList>
            <consortium name="The Broad Institute Genomics Platform"/>
            <consortium name="The Broad Institute Genome Sequencing Center for Infectious Disease"/>
            <person name="Wu L."/>
            <person name="Ma J."/>
        </authorList>
    </citation>
    <scope>NUCLEOTIDE SEQUENCE [LARGE SCALE GENOMIC DNA]</scope>
    <source>
        <strain evidence="2">CGMCC 1.15959</strain>
    </source>
</reference>
<dbReference type="Proteomes" id="UP000619041">
    <property type="component" value="Unassembled WGS sequence"/>
</dbReference>
<sequence>MLEAPQGIEIEERALYRARPLALGHEAADLLLDDAIALLHSGEAARHFAQECARLGIDRAGVAIAALAPRIAEAAGTGWREVATAQEPSDRALLVMAADMCQTGVRNGVAR</sequence>
<keyword evidence="2" id="KW-1185">Reference proteome</keyword>
<name>A0ABQ1S3N1_9SPHN</name>
<comment type="caution">
    <text evidence="1">The sequence shown here is derived from an EMBL/GenBank/DDBJ whole genome shotgun (WGS) entry which is preliminary data.</text>
</comment>
<organism evidence="1 2">
    <name type="scientific">Tsuneonella deserti</name>
    <dbReference type="NCBI Taxonomy" id="2035528"/>
    <lineage>
        <taxon>Bacteria</taxon>
        <taxon>Pseudomonadati</taxon>
        <taxon>Pseudomonadota</taxon>
        <taxon>Alphaproteobacteria</taxon>
        <taxon>Sphingomonadales</taxon>
        <taxon>Erythrobacteraceae</taxon>
        <taxon>Tsuneonella</taxon>
    </lineage>
</organism>
<gene>
    <name evidence="1" type="ORF">GCM10011515_07130</name>
</gene>
<accession>A0ABQ1S3N1</accession>
<evidence type="ECO:0000313" key="1">
    <source>
        <dbReference type="EMBL" id="GGD90104.1"/>
    </source>
</evidence>
<dbReference type="EMBL" id="BMKL01000001">
    <property type="protein sequence ID" value="GGD90104.1"/>
    <property type="molecule type" value="Genomic_DNA"/>
</dbReference>
<proteinExistence type="predicted"/>
<dbReference type="SUPFAM" id="SSF69618">
    <property type="entry name" value="HemD-like"/>
    <property type="match status" value="1"/>
</dbReference>
<protein>
    <submittedName>
        <fullName evidence="1">Uncharacterized protein</fullName>
    </submittedName>
</protein>